<organism evidence="2 3">
    <name type="scientific">Helobdella robusta</name>
    <name type="common">Californian leech</name>
    <dbReference type="NCBI Taxonomy" id="6412"/>
    <lineage>
        <taxon>Eukaryota</taxon>
        <taxon>Metazoa</taxon>
        <taxon>Spiralia</taxon>
        <taxon>Lophotrochozoa</taxon>
        <taxon>Annelida</taxon>
        <taxon>Clitellata</taxon>
        <taxon>Hirudinea</taxon>
        <taxon>Rhynchobdellida</taxon>
        <taxon>Glossiphoniidae</taxon>
        <taxon>Helobdella</taxon>
    </lineage>
</organism>
<gene>
    <name evidence="2" type="primary">20207399</name>
    <name evidence="1" type="ORF">HELRODRAFT_179661</name>
</gene>
<evidence type="ECO:0000313" key="3">
    <source>
        <dbReference type="Proteomes" id="UP000015101"/>
    </source>
</evidence>
<protein>
    <submittedName>
        <fullName evidence="1 2">Uncharacterized protein</fullName>
    </submittedName>
</protein>
<reference evidence="2" key="3">
    <citation type="submission" date="2015-06" db="UniProtKB">
        <authorList>
            <consortium name="EnsemblMetazoa"/>
        </authorList>
    </citation>
    <scope>IDENTIFICATION</scope>
</reference>
<reference evidence="3" key="1">
    <citation type="submission" date="2012-12" db="EMBL/GenBank/DDBJ databases">
        <authorList>
            <person name="Hellsten U."/>
            <person name="Grimwood J."/>
            <person name="Chapman J.A."/>
            <person name="Shapiro H."/>
            <person name="Aerts A."/>
            <person name="Otillar R.P."/>
            <person name="Terry A.Y."/>
            <person name="Boore J.L."/>
            <person name="Simakov O."/>
            <person name="Marletaz F."/>
            <person name="Cho S.-J."/>
            <person name="Edsinger-Gonzales E."/>
            <person name="Havlak P."/>
            <person name="Kuo D.-H."/>
            <person name="Larsson T."/>
            <person name="Lv J."/>
            <person name="Arendt D."/>
            <person name="Savage R."/>
            <person name="Osoegawa K."/>
            <person name="de Jong P."/>
            <person name="Lindberg D.R."/>
            <person name="Seaver E.C."/>
            <person name="Weisblat D.A."/>
            <person name="Putnam N.H."/>
            <person name="Grigoriev I.V."/>
            <person name="Rokhsar D.S."/>
        </authorList>
    </citation>
    <scope>NUCLEOTIDE SEQUENCE</scope>
</reference>
<dbReference type="EMBL" id="KB097542">
    <property type="protein sequence ID" value="ESN95077.1"/>
    <property type="molecule type" value="Genomic_DNA"/>
</dbReference>
<dbReference type="HOGENOM" id="CLU_2136178_0_0_1"/>
<evidence type="ECO:0000313" key="1">
    <source>
        <dbReference type="EMBL" id="ESN95077.1"/>
    </source>
</evidence>
<dbReference type="CTD" id="20207399"/>
<dbReference type="EnsemblMetazoa" id="HelroT179661">
    <property type="protein sequence ID" value="HelroP179661"/>
    <property type="gene ID" value="HelroG179661"/>
</dbReference>
<dbReference type="KEGG" id="hro:HELRODRAFT_179661"/>
<keyword evidence="3" id="KW-1185">Reference proteome</keyword>
<proteinExistence type="predicted"/>
<name>T1FF00_HELRO</name>
<dbReference type="RefSeq" id="XP_009026732.1">
    <property type="nucleotide sequence ID" value="XM_009028484.1"/>
</dbReference>
<accession>T1FF00</accession>
<dbReference type="AlphaFoldDB" id="T1FF00"/>
<sequence length="113" mass="13152">MNVKGLKVTCRNSSNKLIICPSRKDPNSELLTSRNTKRRISLLLKVADELITEKLRMQEEILNKTLLLKQEKTELDFRYVQQRPTQNCGIHTFLFLLLRGQLINLEVEVAPIF</sequence>
<reference evidence="1 3" key="2">
    <citation type="journal article" date="2013" name="Nature">
        <title>Insights into bilaterian evolution from three spiralian genomes.</title>
        <authorList>
            <person name="Simakov O."/>
            <person name="Marletaz F."/>
            <person name="Cho S.J."/>
            <person name="Edsinger-Gonzales E."/>
            <person name="Havlak P."/>
            <person name="Hellsten U."/>
            <person name="Kuo D.H."/>
            <person name="Larsson T."/>
            <person name="Lv J."/>
            <person name="Arendt D."/>
            <person name="Savage R."/>
            <person name="Osoegawa K."/>
            <person name="de Jong P."/>
            <person name="Grimwood J."/>
            <person name="Chapman J.A."/>
            <person name="Shapiro H."/>
            <person name="Aerts A."/>
            <person name="Otillar R.P."/>
            <person name="Terry A.Y."/>
            <person name="Boore J.L."/>
            <person name="Grigoriev I.V."/>
            <person name="Lindberg D.R."/>
            <person name="Seaver E.C."/>
            <person name="Weisblat D.A."/>
            <person name="Putnam N.H."/>
            <person name="Rokhsar D.S."/>
        </authorList>
    </citation>
    <scope>NUCLEOTIDE SEQUENCE</scope>
</reference>
<dbReference type="Proteomes" id="UP000015101">
    <property type="component" value="Unassembled WGS sequence"/>
</dbReference>
<evidence type="ECO:0000313" key="2">
    <source>
        <dbReference type="EnsemblMetazoa" id="HelroP179661"/>
    </source>
</evidence>
<dbReference type="GeneID" id="20207399"/>
<dbReference type="EMBL" id="AMQM01006913">
    <property type="status" value="NOT_ANNOTATED_CDS"/>
    <property type="molecule type" value="Genomic_DNA"/>
</dbReference>
<dbReference type="InParanoid" id="T1FF00"/>